<comment type="caution">
    <text evidence="3">Lacks conserved residue(s) required for the propagation of feature annotation.</text>
</comment>
<dbReference type="PROSITE" id="PS01209">
    <property type="entry name" value="LDLRA_1"/>
    <property type="match status" value="1"/>
</dbReference>
<dbReference type="SUPFAM" id="SSF57424">
    <property type="entry name" value="LDL receptor-like module"/>
    <property type="match status" value="1"/>
</dbReference>
<dbReference type="InterPro" id="IPR023415">
    <property type="entry name" value="LDLR_class-A_CS"/>
</dbReference>
<evidence type="ECO:0000256" key="2">
    <source>
        <dbReference type="ARBA" id="ARBA00023157"/>
    </source>
</evidence>
<gene>
    <name evidence="7" type="ORF">P5673_000336</name>
</gene>
<dbReference type="SMART" id="SM00192">
    <property type="entry name" value="LDLa"/>
    <property type="match status" value="1"/>
</dbReference>
<dbReference type="InterPro" id="IPR000742">
    <property type="entry name" value="EGF"/>
</dbReference>
<dbReference type="PROSITE" id="PS50026">
    <property type="entry name" value="EGF_3"/>
    <property type="match status" value="1"/>
</dbReference>
<dbReference type="PANTHER" id="PTHR40472">
    <property type="entry name" value="RICIN B-TYPE LECTIN DOMAIN-CONTAINING PROTEIN"/>
    <property type="match status" value="1"/>
</dbReference>
<keyword evidence="8" id="KW-1185">Reference proteome</keyword>
<evidence type="ECO:0000256" key="4">
    <source>
        <dbReference type="PROSITE-ProRule" id="PRU00124"/>
    </source>
</evidence>
<dbReference type="InterPro" id="IPR039051">
    <property type="entry name" value="SE-CTX-like"/>
</dbReference>
<feature type="signal peptide" evidence="5">
    <location>
        <begin position="1"/>
        <end position="23"/>
    </location>
</feature>
<dbReference type="EMBL" id="JARQWQ010000001">
    <property type="protein sequence ID" value="KAK2574200.1"/>
    <property type="molecule type" value="Genomic_DNA"/>
</dbReference>
<dbReference type="InterPro" id="IPR036055">
    <property type="entry name" value="LDL_receptor-like_sf"/>
</dbReference>
<dbReference type="Pfam" id="PF00057">
    <property type="entry name" value="Ldl_recept_a"/>
    <property type="match status" value="1"/>
</dbReference>
<evidence type="ECO:0000313" key="7">
    <source>
        <dbReference type="EMBL" id="KAK2574200.1"/>
    </source>
</evidence>
<dbReference type="PROSITE" id="PS50068">
    <property type="entry name" value="LDLRA_2"/>
    <property type="match status" value="1"/>
</dbReference>
<name>A0AAD9R6Y3_ACRCE</name>
<dbReference type="InterPro" id="IPR000884">
    <property type="entry name" value="TSP1_rpt"/>
</dbReference>
<protein>
    <submittedName>
        <fullName evidence="7">Cephalotoxin-like protein</fullName>
    </submittedName>
</protein>
<dbReference type="Proteomes" id="UP001249851">
    <property type="component" value="Unassembled WGS sequence"/>
</dbReference>
<dbReference type="SUPFAM" id="SSF57196">
    <property type="entry name" value="EGF/Laminin"/>
    <property type="match status" value="1"/>
</dbReference>
<dbReference type="PROSITE" id="PS50092">
    <property type="entry name" value="TSP1"/>
    <property type="match status" value="1"/>
</dbReference>
<feature type="disulfide bond" evidence="3">
    <location>
        <begin position="502"/>
        <end position="511"/>
    </location>
</feature>
<dbReference type="InterPro" id="IPR002172">
    <property type="entry name" value="LDrepeatLR_classA_rpt"/>
</dbReference>
<dbReference type="AlphaFoldDB" id="A0AAD9R6Y3"/>
<dbReference type="SUPFAM" id="SSF82895">
    <property type="entry name" value="TSP-1 type 1 repeat"/>
    <property type="match status" value="1"/>
</dbReference>
<evidence type="ECO:0000313" key="8">
    <source>
        <dbReference type="Proteomes" id="UP001249851"/>
    </source>
</evidence>
<keyword evidence="2 3" id="KW-1015">Disulfide bond</keyword>
<dbReference type="Gene3D" id="2.20.100.10">
    <property type="entry name" value="Thrombospondin type-1 (TSP1) repeat"/>
    <property type="match status" value="1"/>
</dbReference>
<dbReference type="SMART" id="SM00209">
    <property type="entry name" value="TSP1"/>
    <property type="match status" value="1"/>
</dbReference>
<keyword evidence="5" id="KW-0732">Signal</keyword>
<feature type="disulfide bond" evidence="3">
    <location>
        <begin position="483"/>
        <end position="500"/>
    </location>
</feature>
<dbReference type="CDD" id="cd00112">
    <property type="entry name" value="LDLa"/>
    <property type="match status" value="1"/>
</dbReference>
<comment type="caution">
    <text evidence="7">The sequence shown here is derived from an EMBL/GenBank/DDBJ whole genome shotgun (WGS) entry which is preliminary data.</text>
</comment>
<evidence type="ECO:0000256" key="5">
    <source>
        <dbReference type="SAM" id="SignalP"/>
    </source>
</evidence>
<dbReference type="InterPro" id="IPR036383">
    <property type="entry name" value="TSP1_rpt_sf"/>
</dbReference>
<feature type="disulfide bond" evidence="4">
    <location>
        <begin position="850"/>
        <end position="868"/>
    </location>
</feature>
<dbReference type="PROSITE" id="PS01186">
    <property type="entry name" value="EGF_2"/>
    <property type="match status" value="1"/>
</dbReference>
<reference evidence="7" key="1">
    <citation type="journal article" date="2023" name="G3 (Bethesda)">
        <title>Whole genome assembly and annotation of the endangered Caribbean coral Acropora cervicornis.</title>
        <authorList>
            <person name="Selwyn J.D."/>
            <person name="Vollmer S.V."/>
        </authorList>
    </citation>
    <scope>NUCLEOTIDE SEQUENCE</scope>
    <source>
        <strain evidence="7">K2</strain>
    </source>
</reference>
<feature type="chain" id="PRO_5042146782" evidence="5">
    <location>
        <begin position="24"/>
        <end position="1077"/>
    </location>
</feature>
<evidence type="ECO:0000256" key="3">
    <source>
        <dbReference type="PROSITE-ProRule" id="PRU00076"/>
    </source>
</evidence>
<reference evidence="7" key="2">
    <citation type="journal article" date="2023" name="Science">
        <title>Genomic signatures of disease resistance in endangered staghorn corals.</title>
        <authorList>
            <person name="Vollmer S.V."/>
            <person name="Selwyn J.D."/>
            <person name="Despard B.A."/>
            <person name="Roesel C.L."/>
        </authorList>
    </citation>
    <scope>NUCLEOTIDE SEQUENCE</scope>
    <source>
        <strain evidence="7">K2</strain>
    </source>
</reference>
<evidence type="ECO:0000256" key="1">
    <source>
        <dbReference type="ARBA" id="ARBA00022536"/>
    </source>
</evidence>
<dbReference type="PROSITE" id="PS00022">
    <property type="entry name" value="EGF_1"/>
    <property type="match status" value="1"/>
</dbReference>
<dbReference type="Pfam" id="PF00008">
    <property type="entry name" value="EGF"/>
    <property type="match status" value="1"/>
</dbReference>
<accession>A0AAD9R6Y3</accession>
<dbReference type="Gene3D" id="2.10.25.10">
    <property type="entry name" value="Laminin"/>
    <property type="match status" value="1"/>
</dbReference>
<feature type="domain" description="EGF-like" evidence="6">
    <location>
        <begin position="474"/>
        <end position="512"/>
    </location>
</feature>
<evidence type="ECO:0000259" key="6">
    <source>
        <dbReference type="PROSITE" id="PS50026"/>
    </source>
</evidence>
<sequence length="1077" mass="122733">MVKVASLAEILWILCLFSSISSGLDPGEQAKVTTALDTAQFAINAINEEYVAQAKAIEEALKVSTQAKSADLLKRQTELAKFGSKVGKALKAVQAASAIASFVFTFFMPSELDVITSLINKRFNEVNAKLDRIDEKLDEMEKSIKADTAFNVFLSAWIKWEYKARNGAKKLSDIRKAMGTKTRRIDQVKLAEEYVKYYETNNLDGNVLNLYRMAALPERGTQRNIFDRFIAQFGCDITKLSELMILVKNIMTSAGQQELTYYYFKGDQSRANSSFKDIQMYFFEIRRAFDDRVWHCRRDSLDNAKRDANKILKNMRGSSRESIVRAIFNELKVKYPWYTWAAAAVKSDRPTIRDLELRGSTYFRLEDRSDASKVKRYFVVYEDTRSSESCSDITQAKTLLVFKKCDGCNSDYIYAADNILTKKRCGESTLERLVDFKDHCPVCYISPYPTCYCADLVKEEVKTWAFIASAVNTIKDICTSEKCSSHGQCRQIPFTTTHQCICNRGYEGESCEKRLDFDDTIEKLIAELRKTFKVVNYVPTTVDVFFSIRSLSKKLNVVLQKIKTSFAHTNNIIQHSQTIYNVEDIADLYAKLQKNEMTFDQFGRRIENYLKTVSTFKLQNRFKKMILGQGTLDNPGNDIYNSYKREYLSHNGGGCSAKYNEDVNGFRDSLAYLDQALGEALLLHQKWLLETRGTTKTLQTKYKKEAQYIQNIFKGRQLKYNQYWKNYSCGSLSVDGAGVSCKDELSFEGMTVTLGCDKQRLATPRQVTCKKIGNVLKWDSQPKCKFVWGNFGGWNRCSKTCGGGFKRRYRSCLGTTNIQHCKRDQGGLNYQTVSCETQDCCSSQYGKFKCSNRKCISKSLICDGNNDCGNNDDESRYRCPNYIRSGDLIALKSNAKTNKWLSCYCTVNCGVKRCKLRGCPGSQMTGSDWNSCRGEVFALYLTGYGNGEPVRSGDRIALYYGAGHWLSCSGSGRVCPTRSCPGYGRWDSTDTRKCRGEMFWIYSPERQGRCSDDTRQTCQGKPIQKGDNVFIKYSLKDRKSYWLSGDDKAIRTRSCPGIYISKSDRRCSSESWNIFSR</sequence>
<dbReference type="PANTHER" id="PTHR40472:SF6">
    <property type="entry name" value="RICIN B-TYPE LECTIN DOMAIN-CONTAINING PROTEIN"/>
    <property type="match status" value="1"/>
</dbReference>
<proteinExistence type="predicted"/>
<organism evidence="7 8">
    <name type="scientific">Acropora cervicornis</name>
    <name type="common">Staghorn coral</name>
    <dbReference type="NCBI Taxonomy" id="6130"/>
    <lineage>
        <taxon>Eukaryota</taxon>
        <taxon>Metazoa</taxon>
        <taxon>Cnidaria</taxon>
        <taxon>Anthozoa</taxon>
        <taxon>Hexacorallia</taxon>
        <taxon>Scleractinia</taxon>
        <taxon>Astrocoeniina</taxon>
        <taxon>Acroporidae</taxon>
        <taxon>Acropora</taxon>
    </lineage>
</organism>
<keyword evidence="1 3" id="KW-0245">EGF-like domain</keyword>
<dbReference type="Gene3D" id="4.10.400.10">
    <property type="entry name" value="Low-density Lipoprotein Receptor"/>
    <property type="match status" value="1"/>
</dbReference>